<dbReference type="PANTHER" id="PTHR37809:SF1">
    <property type="entry name" value="RIBOSOMAL PROTEIN S12 METHYLTHIOTRANSFERASE ACCESSORY FACTOR YCAO"/>
    <property type="match status" value="1"/>
</dbReference>
<keyword evidence="2" id="KW-0808">Transferase</keyword>
<dbReference type="InterPro" id="IPR003776">
    <property type="entry name" value="YcaO-like_dom"/>
</dbReference>
<reference evidence="2 3" key="1">
    <citation type="submission" date="2018-03" db="EMBL/GenBank/DDBJ databases">
        <title>Genomic Encyclopedia of Type Strains, Phase III (KMG-III): the genomes of soil and plant-associated and newly described type strains.</title>
        <authorList>
            <person name="Whitman W."/>
        </authorList>
    </citation>
    <scope>NUCLEOTIDE SEQUENCE [LARGE SCALE GENOMIC DNA]</scope>
    <source>
        <strain evidence="2 3">CGMCC 4.7104</strain>
    </source>
</reference>
<dbReference type="EMBL" id="PVNG01000016">
    <property type="protein sequence ID" value="PRX60672.1"/>
    <property type="molecule type" value="Genomic_DNA"/>
</dbReference>
<name>A0A2T0MR21_9ACTN</name>
<comment type="caution">
    <text evidence="2">The sequence shown here is derived from an EMBL/GenBank/DDBJ whole genome shotgun (WGS) entry which is preliminary data.</text>
</comment>
<evidence type="ECO:0000259" key="1">
    <source>
        <dbReference type="PROSITE" id="PS51664"/>
    </source>
</evidence>
<dbReference type="PANTHER" id="PTHR37809">
    <property type="entry name" value="RIBOSOMAL PROTEIN S12 METHYLTHIOTRANSFERASE ACCESSORY FACTOR YCAO"/>
    <property type="match status" value="1"/>
</dbReference>
<keyword evidence="3" id="KW-1185">Reference proteome</keyword>
<dbReference type="PROSITE" id="PS51664">
    <property type="entry name" value="YCAO"/>
    <property type="match status" value="1"/>
</dbReference>
<dbReference type="Gene3D" id="3.40.50.720">
    <property type="entry name" value="NAD(P)-binding Rossmann-like Domain"/>
    <property type="match status" value="1"/>
</dbReference>
<dbReference type="OrthoDB" id="2379922at2"/>
<dbReference type="AlphaFoldDB" id="A0A2T0MR21"/>
<proteinExistence type="predicted"/>
<feature type="domain" description="YcaO" evidence="1">
    <location>
        <begin position="255"/>
        <end position="638"/>
    </location>
</feature>
<dbReference type="Gene3D" id="3.30.1330.230">
    <property type="match status" value="1"/>
</dbReference>
<gene>
    <name evidence="2" type="ORF">B0I32_11663</name>
</gene>
<dbReference type="GO" id="GO:0016740">
    <property type="term" value="F:transferase activity"/>
    <property type="evidence" value="ECO:0007669"/>
    <property type="project" value="UniProtKB-KW"/>
</dbReference>
<protein>
    <submittedName>
        <fullName evidence="2">Ribosomal protein S12 methylthiotransferase accessory factor</fullName>
    </submittedName>
</protein>
<evidence type="ECO:0000313" key="2">
    <source>
        <dbReference type="EMBL" id="PRX60672.1"/>
    </source>
</evidence>
<dbReference type="InterPro" id="IPR022291">
    <property type="entry name" value="Bacteriocin_synth_cyclodeHase"/>
</dbReference>
<dbReference type="Proteomes" id="UP000238312">
    <property type="component" value="Unassembled WGS sequence"/>
</dbReference>
<dbReference type="Gene3D" id="3.30.160.660">
    <property type="match status" value="1"/>
</dbReference>
<dbReference type="NCBIfam" id="TIGR03882">
    <property type="entry name" value="cyclo_dehyd_2"/>
    <property type="match status" value="1"/>
</dbReference>
<dbReference type="NCBIfam" id="TIGR03604">
    <property type="entry name" value="TOMM_cyclo_SagD"/>
    <property type="match status" value="1"/>
</dbReference>
<dbReference type="Pfam" id="PF02624">
    <property type="entry name" value="YcaO"/>
    <property type="match status" value="1"/>
</dbReference>
<sequence length="638" mass="70308">MASAAEQDTETGASAPDRLLRYLDARLEQGDLPDVAVLGLRDALHLPAAEKSHGLVPISFAAGSAVLGPVVTGQSGSAPCGRCLALRWQRLRPAPERDAIERGRQVRSPASSPYLTPFALEAIWRLWNLLRTSATDGRRHRAGIAPVYELNLRTLRVSRYELLMDAACPVCLPGEPDTAAGAVLDLRPIPKSAPNRYRQFHLRDHDLPVSALTNPICGVVGRYAHRDDLSPTTSPSFGMFHFHDGVALQEIQWSGQTNTFATSETSGLFEALERYAGLEQRRWTEVTVDSFHALSAQAIDPRGCGVYADEVYASGAYSRFDPDRPIPWVWGYSLRDRRAVLVPQRTVFYGGADRTDNFVMECSSGCASGASVEEAILHGMLELIERDSFLLAWYGKAALPEIDPATCRDESRFLIDRLRLCGYDVRLFDMRIDLPVPAVLAVAVRRDGGPGTLTFASGASLDPAEAVASALSEVASFAPTMPEQFTRRPDAVLAMTEDFGKVRTLIDHPALFAAPGMRHHADFLLSNSRLTSMGELYQEWQRTRPRSPDLLTDLSYCRDQLIEAGLDVLVVNQTAPEQKLLGLRTVRVIAPGLLPIDFGWSLQRALHLPRTRNAFRRAGWRTTDLDAADLHQVPHPFA</sequence>
<evidence type="ECO:0000313" key="3">
    <source>
        <dbReference type="Proteomes" id="UP000238312"/>
    </source>
</evidence>
<dbReference type="Gene3D" id="3.30.40.250">
    <property type="match status" value="1"/>
</dbReference>
<accession>A0A2T0MR21</accession>
<keyword evidence="2" id="KW-0687">Ribonucleoprotein</keyword>
<dbReference type="RefSeq" id="WP_106246546.1">
    <property type="nucleotide sequence ID" value="NZ_PVNG01000016.1"/>
</dbReference>
<organism evidence="2 3">
    <name type="scientific">Nonomuraea fuscirosea</name>
    <dbReference type="NCBI Taxonomy" id="1291556"/>
    <lineage>
        <taxon>Bacteria</taxon>
        <taxon>Bacillati</taxon>
        <taxon>Actinomycetota</taxon>
        <taxon>Actinomycetes</taxon>
        <taxon>Streptosporangiales</taxon>
        <taxon>Streptosporangiaceae</taxon>
        <taxon>Nonomuraea</taxon>
    </lineage>
</organism>
<dbReference type="InterPro" id="IPR027624">
    <property type="entry name" value="TOMM_cyclo_SagD"/>
</dbReference>
<dbReference type="GO" id="GO:0005840">
    <property type="term" value="C:ribosome"/>
    <property type="evidence" value="ECO:0007669"/>
    <property type="project" value="UniProtKB-KW"/>
</dbReference>
<keyword evidence="2" id="KW-0689">Ribosomal protein</keyword>